<evidence type="ECO:0000256" key="2">
    <source>
        <dbReference type="ARBA" id="ARBA00005464"/>
    </source>
</evidence>
<dbReference type="SUPFAM" id="SSF54534">
    <property type="entry name" value="FKBP-like"/>
    <property type="match status" value="1"/>
</dbReference>
<feature type="region of interest" description="Disordered" evidence="13">
    <location>
        <begin position="432"/>
        <end position="486"/>
    </location>
</feature>
<keyword evidence="5 10" id="KW-0697">Rotamase</keyword>
<evidence type="ECO:0000256" key="1">
    <source>
        <dbReference type="ARBA" id="ARBA00000971"/>
    </source>
</evidence>
<dbReference type="PIRSF" id="PIRSF003095">
    <property type="entry name" value="Trigger_factor"/>
    <property type="match status" value="1"/>
</dbReference>
<keyword evidence="6 10" id="KW-0143">Chaperone</keyword>
<dbReference type="InterPro" id="IPR001179">
    <property type="entry name" value="PPIase_FKBP_dom"/>
</dbReference>
<evidence type="ECO:0000256" key="6">
    <source>
        <dbReference type="ARBA" id="ARBA00023186"/>
    </source>
</evidence>
<evidence type="ECO:0000256" key="4">
    <source>
        <dbReference type="ARBA" id="ARBA00016902"/>
    </source>
</evidence>
<evidence type="ECO:0000256" key="10">
    <source>
        <dbReference type="HAMAP-Rule" id="MF_00303"/>
    </source>
</evidence>
<comment type="catalytic activity">
    <reaction evidence="1 10 11">
        <text>[protein]-peptidylproline (omega=180) = [protein]-peptidylproline (omega=0)</text>
        <dbReference type="Rhea" id="RHEA:16237"/>
        <dbReference type="Rhea" id="RHEA-COMP:10747"/>
        <dbReference type="Rhea" id="RHEA-COMP:10748"/>
        <dbReference type="ChEBI" id="CHEBI:83833"/>
        <dbReference type="ChEBI" id="CHEBI:83834"/>
        <dbReference type="EC" id="5.2.1.8"/>
    </reaction>
</comment>
<dbReference type="InterPro" id="IPR008881">
    <property type="entry name" value="Trigger_fac_ribosome-bd_bac"/>
</dbReference>
<feature type="compositionally biased region" description="Basic residues" evidence="13">
    <location>
        <begin position="446"/>
        <end position="486"/>
    </location>
</feature>
<dbReference type="InterPro" id="IPR037041">
    <property type="entry name" value="Trigger_fac_C_sf"/>
</dbReference>
<evidence type="ECO:0000256" key="8">
    <source>
        <dbReference type="ARBA" id="ARBA00024849"/>
    </source>
</evidence>
<protein>
    <recommendedName>
        <fullName evidence="4 10">Trigger factor</fullName>
        <shortName evidence="10">TF</shortName>
        <ecNumber evidence="3 10">5.2.1.8</ecNumber>
    </recommendedName>
    <alternativeName>
        <fullName evidence="9 10">PPIase</fullName>
    </alternativeName>
</protein>
<dbReference type="Gene3D" id="3.10.50.40">
    <property type="match status" value="1"/>
</dbReference>
<evidence type="ECO:0000256" key="7">
    <source>
        <dbReference type="ARBA" id="ARBA00023235"/>
    </source>
</evidence>
<feature type="domain" description="PPIase FKBP-type" evidence="14">
    <location>
        <begin position="163"/>
        <end position="245"/>
    </location>
</feature>
<dbReference type="PROSITE" id="PS50059">
    <property type="entry name" value="FKBP_PPIASE"/>
    <property type="match status" value="1"/>
</dbReference>
<dbReference type="PANTHER" id="PTHR30560">
    <property type="entry name" value="TRIGGER FACTOR CHAPERONE AND PEPTIDYL-PROLYL CIS/TRANS ISOMERASE"/>
    <property type="match status" value="1"/>
</dbReference>
<dbReference type="SUPFAM" id="SSF102735">
    <property type="entry name" value="Trigger factor ribosome-binding domain"/>
    <property type="match status" value="1"/>
</dbReference>
<dbReference type="Pfam" id="PF05698">
    <property type="entry name" value="Trigger_C"/>
    <property type="match status" value="1"/>
</dbReference>
<comment type="subcellular location">
    <subcellularLocation>
        <location evidence="10">Cytoplasm</location>
    </subcellularLocation>
    <text evidence="10">About half TF is bound to the ribosome near the polypeptide exit tunnel while the other half is free in the cytoplasm.</text>
</comment>
<evidence type="ECO:0000256" key="12">
    <source>
        <dbReference type="RuleBase" id="RU003914"/>
    </source>
</evidence>
<keyword evidence="7 10" id="KW-0413">Isomerase</keyword>
<dbReference type="EC" id="5.2.1.8" evidence="3 10"/>
<evidence type="ECO:0000313" key="15">
    <source>
        <dbReference type="EMBL" id="USG59646.1"/>
    </source>
</evidence>
<dbReference type="InterPro" id="IPR005215">
    <property type="entry name" value="Trig_fac"/>
</dbReference>
<dbReference type="Gene3D" id="1.10.3120.10">
    <property type="entry name" value="Trigger factor, C-terminal domain"/>
    <property type="match status" value="1"/>
</dbReference>
<gene>
    <name evidence="10 15" type="primary">tig</name>
    <name evidence="15" type="ORF">NBZ79_10670</name>
</gene>
<proteinExistence type="inferred from homology"/>
<dbReference type="HAMAP" id="MF_00303">
    <property type="entry name" value="Trigger_factor_Tig"/>
    <property type="match status" value="1"/>
</dbReference>
<reference evidence="15" key="1">
    <citation type="submission" date="2022-06" db="EMBL/GenBank/DDBJ databases">
        <title>Sneathiella actinostolidae sp. nov., isolated from a sea anemonein the Western Pacific Ocean.</title>
        <authorList>
            <person name="Wei M.J."/>
        </authorList>
    </citation>
    <scope>NUCLEOTIDE SEQUENCE</scope>
    <source>
        <strain evidence="15">PHK-P5</strain>
    </source>
</reference>
<evidence type="ECO:0000256" key="13">
    <source>
        <dbReference type="SAM" id="MobiDB-lite"/>
    </source>
</evidence>
<dbReference type="InterPro" id="IPR008880">
    <property type="entry name" value="Trigger_fac_C"/>
</dbReference>
<dbReference type="InterPro" id="IPR027304">
    <property type="entry name" value="Trigger_fact/SurA_dom_sf"/>
</dbReference>
<dbReference type="RefSeq" id="WP_251932405.1">
    <property type="nucleotide sequence ID" value="NZ_CP098747.1"/>
</dbReference>
<dbReference type="Pfam" id="PF00254">
    <property type="entry name" value="FKBP_C"/>
    <property type="match status" value="1"/>
</dbReference>
<evidence type="ECO:0000256" key="9">
    <source>
        <dbReference type="ARBA" id="ARBA00029986"/>
    </source>
</evidence>
<comment type="function">
    <text evidence="8 10">Involved in protein export. Acts as a chaperone by maintaining the newly synthesized protein in an open conformation. Functions as a peptidyl-prolyl cis-trans isomerase.</text>
</comment>
<evidence type="ECO:0000256" key="5">
    <source>
        <dbReference type="ARBA" id="ARBA00023110"/>
    </source>
</evidence>
<dbReference type="PANTHER" id="PTHR30560:SF3">
    <property type="entry name" value="TRIGGER FACTOR-LIKE PROTEIN TIG, CHLOROPLASTIC"/>
    <property type="match status" value="1"/>
</dbReference>
<dbReference type="Pfam" id="PF05697">
    <property type="entry name" value="Trigger_N"/>
    <property type="match status" value="1"/>
</dbReference>
<dbReference type="GO" id="GO:0003755">
    <property type="term" value="F:peptidyl-prolyl cis-trans isomerase activity"/>
    <property type="evidence" value="ECO:0007669"/>
    <property type="project" value="UniProtKB-EC"/>
</dbReference>
<keyword evidence="16" id="KW-1185">Reference proteome</keyword>
<evidence type="ECO:0000256" key="11">
    <source>
        <dbReference type="PROSITE-ProRule" id="PRU00277"/>
    </source>
</evidence>
<keyword evidence="10 12" id="KW-0131">Cell cycle</keyword>
<dbReference type="EMBL" id="CP098747">
    <property type="protein sequence ID" value="USG59646.1"/>
    <property type="molecule type" value="Genomic_DNA"/>
</dbReference>
<dbReference type="InterPro" id="IPR036611">
    <property type="entry name" value="Trigger_fac_ribosome-bd_sf"/>
</dbReference>
<comment type="similarity">
    <text evidence="2 10 12">Belongs to the FKBP-type PPIase family. Tig subfamily.</text>
</comment>
<dbReference type="Gene3D" id="3.30.70.1050">
    <property type="entry name" value="Trigger factor ribosome-binding domain"/>
    <property type="match status" value="1"/>
</dbReference>
<evidence type="ECO:0000313" key="16">
    <source>
        <dbReference type="Proteomes" id="UP001056291"/>
    </source>
</evidence>
<organism evidence="15 16">
    <name type="scientific">Sneathiella marina</name>
    <dbReference type="NCBI Taxonomy" id="2950108"/>
    <lineage>
        <taxon>Bacteria</taxon>
        <taxon>Pseudomonadati</taxon>
        <taxon>Pseudomonadota</taxon>
        <taxon>Alphaproteobacteria</taxon>
        <taxon>Sneathiellales</taxon>
        <taxon>Sneathiellaceae</taxon>
        <taxon>Sneathiella</taxon>
    </lineage>
</organism>
<evidence type="ECO:0000259" key="14">
    <source>
        <dbReference type="PROSITE" id="PS50059"/>
    </source>
</evidence>
<dbReference type="InterPro" id="IPR046357">
    <property type="entry name" value="PPIase_dom_sf"/>
</dbReference>
<keyword evidence="10 12" id="KW-0132">Cell division</keyword>
<name>A0ABY4VXJ6_9PROT</name>
<dbReference type="Proteomes" id="UP001056291">
    <property type="component" value="Chromosome"/>
</dbReference>
<dbReference type="NCBIfam" id="TIGR00115">
    <property type="entry name" value="tig"/>
    <property type="match status" value="1"/>
</dbReference>
<dbReference type="SUPFAM" id="SSF109998">
    <property type="entry name" value="Triger factor/SurA peptide-binding domain-like"/>
    <property type="match status" value="1"/>
</dbReference>
<sequence length="486" mass="54025">MQITQTNSDGLKRDFTVVVDAAEIETRVTDRLTTVGADIKLPGFRPGKVPMGILRQRFGKSVMGEVLEQTVNETSQKALDENDLRPAQQPKIEITKFDEGEDLEFTLEVEIMPDIEPMDFTKLKLEKLVAEVEEDKVAEALGQIASQQKSFEKISGSRKSKSGDALLIDFLGKVDGVAFDGGAAEGHQLELGSNTFIPGFEEQLIETKAGDEIAVKVTFPENYGSSELAGKDAVFDVKVHEIQEAAPVKIDDDFAAKLGLENLDALKEAVRGRITDEYTQMSRQSMKRSMLDALADEHHFEIPPGMKEGEFNSIWEQFVKELEQSDQKLEDQDQSEEELRSEYGDIADRRVRLGLLLAEVGRINNIEVSQDEVNQAMLTQARAYPGQEQQIFQMFQERPEMQAQLRAPIFEDKVVDFIAELATVTEKTVSVDDLMKDPDEEETEKPKKKAAAKKAPAKKAAAKKAAPKKPAAKKPAAKKPAAKKKD</sequence>
<accession>A0ABY4VXJ6</accession>
<evidence type="ECO:0000256" key="3">
    <source>
        <dbReference type="ARBA" id="ARBA00013194"/>
    </source>
</evidence>
<comment type="domain">
    <text evidence="10">Consists of 3 domains; the N-terminus binds the ribosome, the middle domain has PPIase activity, while the C-terminus has intrinsic chaperone activity on its own.</text>
</comment>
<keyword evidence="10" id="KW-0963">Cytoplasm</keyword>